<evidence type="ECO:0000313" key="3">
    <source>
        <dbReference type="Proteomes" id="UP000307244"/>
    </source>
</evidence>
<feature type="transmembrane region" description="Helical" evidence="1">
    <location>
        <begin position="568"/>
        <end position="587"/>
    </location>
</feature>
<evidence type="ECO:0000256" key="1">
    <source>
        <dbReference type="SAM" id="Phobius"/>
    </source>
</evidence>
<name>A0A4U1CHP9_9SPHI</name>
<sequence length="998" mass="114274">MNRYQKINNFTGFVLFLIAGLTYWLTMEPTVSFWDCGEFITAADKLQVGHQPGAPLFLMIGKLFSLLAMGDAAKVAYWINFSSVVFSAATVMFLYWTITLIASKLYKQEKTTIDMFTVIATGVVGALAFTFSDTFWFSAVESEVYSLSILFTAIVFWAVFKWEHKMDDRWLVFIAFIVGLSIGVHLLSLLAIPAVVLVYYFRKTAKATPLGIMKALAIAGLIWVTVQFVVIQYTVLFAAKFDLFFVNTLGLGFGYGAFLFIILLASAISYVIYYSAKHRKYHLNLSMICLAFVLFGFSSYFLIIIRADAKTSLNLSNPDNPFGLYAYLGRTNYGETPLLYGQTFDAKQIDAKDTYMRYRKGKEKYETAGEAFKVEYDKNILFPRMYSTRPDHVSFYKQWLNLGDNESPTFANNLEFFSSYQMGFMYWRYFLWNFSGRQNDNQGQGNRTEGNWITGIKSLDAVRLGNQDKLPASIIDNEGYNRFYGLPLILGIAGLIFLYRRNRNDTLVIATLFLFTGLAIIVYLNQDPRQVRERDYAYVGSFYAFAIFIGFGVFAIKEWLSRLNAPKLSLVTAALAGLLFAPAIMGVQGWRDHDRSGKTTALDWAKNYLNSCAKNAILFVTADNDTFPLWYVQEVEGFRTDIRVVNIQYLSDDAYINQMKKALHQSAPLPITMPEQKYVNGTRDFIHYFDYGFTDSVELKDLLAVITSDDKEDKLQLNDGSFENFLPTRKFKLTVDADQVVRTNTIPVKDKAKIADQMEWTYDKNGIVKSDLALLDILANNNWKRPVYFETNVPDDTYIGLDKYLYLEGFALRLLPLKTDPNDKRDKMEKTNSDAMYTNLMQKFDLTGFKKAKYLDPESRRVVRGTWEISNTLADNLIMEGKNTKAASLMVKSMKDIPMTNYSIDDTVNRFRTIQNLYRLNDIKNANTLTASTIGYIDQEMNYIISLDPARYLQHGREIQLSLSILNELEKLTAEKSQTSLNQQIREQYKRLESKFIS</sequence>
<dbReference type="RefSeq" id="WP_136836386.1">
    <property type="nucleotide sequence ID" value="NZ_SWBQ01000003.1"/>
</dbReference>
<reference evidence="2 3" key="1">
    <citation type="submission" date="2019-04" db="EMBL/GenBank/DDBJ databases">
        <title>Pedobacter sp. RP-3-15 sp. nov., isolated from Arctic soil.</title>
        <authorList>
            <person name="Dahal R.H."/>
            <person name="Kim D.-U."/>
        </authorList>
    </citation>
    <scope>NUCLEOTIDE SEQUENCE [LARGE SCALE GENOMIC DNA]</scope>
    <source>
        <strain evidence="2 3">RP-3-15</strain>
    </source>
</reference>
<feature type="transmembrane region" description="Helical" evidence="1">
    <location>
        <begin position="7"/>
        <end position="25"/>
    </location>
</feature>
<feature type="transmembrane region" description="Helical" evidence="1">
    <location>
        <begin position="285"/>
        <end position="305"/>
    </location>
</feature>
<feature type="transmembrane region" description="Helical" evidence="1">
    <location>
        <begin position="251"/>
        <end position="273"/>
    </location>
</feature>
<dbReference type="Pfam" id="PF11028">
    <property type="entry name" value="TMEM260-like"/>
    <property type="match status" value="1"/>
</dbReference>
<feature type="transmembrane region" description="Helical" evidence="1">
    <location>
        <begin position="75"/>
        <end position="101"/>
    </location>
</feature>
<accession>A0A4U1CHP9</accession>
<dbReference type="EMBL" id="SWBQ01000003">
    <property type="protein sequence ID" value="TKC06127.1"/>
    <property type="molecule type" value="Genomic_DNA"/>
</dbReference>
<keyword evidence="1" id="KW-1133">Transmembrane helix</keyword>
<feature type="transmembrane region" description="Helical" evidence="1">
    <location>
        <begin position="212"/>
        <end position="239"/>
    </location>
</feature>
<feature type="transmembrane region" description="Helical" evidence="1">
    <location>
        <begin position="536"/>
        <end position="556"/>
    </location>
</feature>
<dbReference type="AlphaFoldDB" id="A0A4U1CHP9"/>
<keyword evidence="3" id="KW-1185">Reference proteome</keyword>
<gene>
    <name evidence="2" type="ORF">FA047_12430</name>
</gene>
<comment type="caution">
    <text evidence="2">The sequence shown here is derived from an EMBL/GenBank/DDBJ whole genome shotgun (WGS) entry which is preliminary data.</text>
</comment>
<feature type="transmembrane region" description="Helical" evidence="1">
    <location>
        <begin position="483"/>
        <end position="500"/>
    </location>
</feature>
<dbReference type="InterPro" id="IPR021280">
    <property type="entry name" value="TMEM260-like"/>
</dbReference>
<feature type="transmembrane region" description="Helical" evidence="1">
    <location>
        <begin position="172"/>
        <end position="200"/>
    </location>
</feature>
<proteinExistence type="predicted"/>
<keyword evidence="1" id="KW-0472">Membrane</keyword>
<dbReference type="OrthoDB" id="9807602at2"/>
<dbReference type="InterPro" id="IPR052724">
    <property type="entry name" value="GT117_domain-containing"/>
</dbReference>
<feature type="transmembrane region" description="Helical" evidence="1">
    <location>
        <begin position="144"/>
        <end position="160"/>
    </location>
</feature>
<organism evidence="2 3">
    <name type="scientific">Pedobacter frigoris</name>
    <dbReference type="NCBI Taxonomy" id="2571272"/>
    <lineage>
        <taxon>Bacteria</taxon>
        <taxon>Pseudomonadati</taxon>
        <taxon>Bacteroidota</taxon>
        <taxon>Sphingobacteriia</taxon>
        <taxon>Sphingobacteriales</taxon>
        <taxon>Sphingobacteriaceae</taxon>
        <taxon>Pedobacter</taxon>
    </lineage>
</organism>
<dbReference type="Proteomes" id="UP000307244">
    <property type="component" value="Unassembled WGS sequence"/>
</dbReference>
<protein>
    <submittedName>
        <fullName evidence="2">DUF2723 domain-containing protein</fullName>
    </submittedName>
</protein>
<evidence type="ECO:0000313" key="2">
    <source>
        <dbReference type="EMBL" id="TKC06127.1"/>
    </source>
</evidence>
<feature type="transmembrane region" description="Helical" evidence="1">
    <location>
        <begin position="113"/>
        <end position="132"/>
    </location>
</feature>
<dbReference type="PANTHER" id="PTHR16214:SF3">
    <property type="entry name" value="TRANSMEMBRANE PROTEIN 260"/>
    <property type="match status" value="1"/>
</dbReference>
<dbReference type="PANTHER" id="PTHR16214">
    <property type="entry name" value="TRANSMEMBRANE PROTEIN 260"/>
    <property type="match status" value="1"/>
</dbReference>
<feature type="transmembrane region" description="Helical" evidence="1">
    <location>
        <begin position="506"/>
        <end position="524"/>
    </location>
</feature>
<keyword evidence="1" id="KW-0812">Transmembrane</keyword>